<evidence type="ECO:0000256" key="2">
    <source>
        <dbReference type="ARBA" id="ARBA00023015"/>
    </source>
</evidence>
<protein>
    <recommendedName>
        <fullName evidence="6">BHLH domain-containing protein</fullName>
    </recommendedName>
</protein>
<evidence type="ECO:0000256" key="4">
    <source>
        <dbReference type="ARBA" id="ARBA00023163"/>
    </source>
</evidence>
<keyword evidence="3" id="KW-0238">DNA-binding</keyword>
<name>A0A9D4VQF1_PEA</name>
<keyword evidence="2" id="KW-0805">Transcription regulation</keyword>
<dbReference type="EMBL" id="JAMSHJ010000007">
    <property type="protein sequence ID" value="KAI5386845.1"/>
    <property type="molecule type" value="Genomic_DNA"/>
</dbReference>
<dbReference type="InterPro" id="IPR045239">
    <property type="entry name" value="bHLH95_bHLH"/>
</dbReference>
<evidence type="ECO:0000259" key="6">
    <source>
        <dbReference type="PROSITE" id="PS50888"/>
    </source>
</evidence>
<keyword evidence="5" id="KW-0539">Nucleus</keyword>
<keyword evidence="8" id="KW-1185">Reference proteome</keyword>
<reference evidence="7 8" key="1">
    <citation type="journal article" date="2022" name="Nat. Genet.">
        <title>Improved pea reference genome and pan-genome highlight genomic features and evolutionary characteristics.</title>
        <authorList>
            <person name="Yang T."/>
            <person name="Liu R."/>
            <person name="Luo Y."/>
            <person name="Hu S."/>
            <person name="Wang D."/>
            <person name="Wang C."/>
            <person name="Pandey M.K."/>
            <person name="Ge S."/>
            <person name="Xu Q."/>
            <person name="Li N."/>
            <person name="Li G."/>
            <person name="Huang Y."/>
            <person name="Saxena R.K."/>
            <person name="Ji Y."/>
            <person name="Li M."/>
            <person name="Yan X."/>
            <person name="He Y."/>
            <person name="Liu Y."/>
            <person name="Wang X."/>
            <person name="Xiang C."/>
            <person name="Varshney R.K."/>
            <person name="Ding H."/>
            <person name="Gao S."/>
            <person name="Zong X."/>
        </authorList>
    </citation>
    <scope>NUCLEOTIDE SEQUENCE [LARGE SCALE GENOMIC DNA]</scope>
    <source>
        <strain evidence="7 8">cv. Zhongwan 6</strain>
    </source>
</reference>
<organism evidence="7 8">
    <name type="scientific">Pisum sativum</name>
    <name type="common">Garden pea</name>
    <name type="synonym">Lathyrus oleraceus</name>
    <dbReference type="NCBI Taxonomy" id="3888"/>
    <lineage>
        <taxon>Eukaryota</taxon>
        <taxon>Viridiplantae</taxon>
        <taxon>Streptophyta</taxon>
        <taxon>Embryophyta</taxon>
        <taxon>Tracheophyta</taxon>
        <taxon>Spermatophyta</taxon>
        <taxon>Magnoliopsida</taxon>
        <taxon>eudicotyledons</taxon>
        <taxon>Gunneridae</taxon>
        <taxon>Pentapetalae</taxon>
        <taxon>rosids</taxon>
        <taxon>fabids</taxon>
        <taxon>Fabales</taxon>
        <taxon>Fabaceae</taxon>
        <taxon>Papilionoideae</taxon>
        <taxon>50 kb inversion clade</taxon>
        <taxon>NPAAA clade</taxon>
        <taxon>Hologalegina</taxon>
        <taxon>IRL clade</taxon>
        <taxon>Fabeae</taxon>
        <taxon>Lathyrus</taxon>
    </lineage>
</organism>
<dbReference type="InterPro" id="IPR036638">
    <property type="entry name" value="HLH_DNA-bd_sf"/>
</dbReference>
<dbReference type="InterPro" id="IPR011598">
    <property type="entry name" value="bHLH_dom"/>
</dbReference>
<accession>A0A9D4VQF1</accession>
<dbReference type="GO" id="GO:0000981">
    <property type="term" value="F:DNA-binding transcription factor activity, RNA polymerase II-specific"/>
    <property type="evidence" value="ECO:0007669"/>
    <property type="project" value="TreeGrafter"/>
</dbReference>
<comment type="subcellular location">
    <subcellularLocation>
        <location evidence="1">Nucleus</location>
    </subcellularLocation>
</comment>
<dbReference type="GO" id="GO:0005634">
    <property type="term" value="C:nucleus"/>
    <property type="evidence" value="ECO:0007669"/>
    <property type="project" value="UniProtKB-SubCell"/>
</dbReference>
<comment type="caution">
    <text evidence="7">The sequence shown here is derived from an EMBL/GenBank/DDBJ whole genome shotgun (WGS) entry which is preliminary data.</text>
</comment>
<evidence type="ECO:0000313" key="7">
    <source>
        <dbReference type="EMBL" id="KAI5386845.1"/>
    </source>
</evidence>
<dbReference type="Proteomes" id="UP001058974">
    <property type="component" value="Chromosome 7"/>
</dbReference>
<dbReference type="GO" id="GO:0000978">
    <property type="term" value="F:RNA polymerase II cis-regulatory region sequence-specific DNA binding"/>
    <property type="evidence" value="ECO:0007669"/>
    <property type="project" value="TreeGrafter"/>
</dbReference>
<evidence type="ECO:0000256" key="3">
    <source>
        <dbReference type="ARBA" id="ARBA00023125"/>
    </source>
</evidence>
<dbReference type="FunFam" id="4.10.280.10:FF:000075">
    <property type="entry name" value="Transcription factor bHLH113 family"/>
    <property type="match status" value="1"/>
</dbReference>
<dbReference type="PANTHER" id="PTHR16223">
    <property type="entry name" value="TRANSCRIPTION FACTOR BHLH83-RELATED"/>
    <property type="match status" value="1"/>
</dbReference>
<evidence type="ECO:0000313" key="8">
    <source>
        <dbReference type="Proteomes" id="UP001058974"/>
    </source>
</evidence>
<dbReference type="InterPro" id="IPR045843">
    <property type="entry name" value="IND-like"/>
</dbReference>
<gene>
    <name evidence="7" type="ORF">KIW84_073114</name>
</gene>
<evidence type="ECO:0000256" key="5">
    <source>
        <dbReference type="ARBA" id="ARBA00023242"/>
    </source>
</evidence>
<evidence type="ECO:0000256" key="1">
    <source>
        <dbReference type="ARBA" id="ARBA00004123"/>
    </source>
</evidence>
<feature type="domain" description="BHLH" evidence="6">
    <location>
        <begin position="74"/>
        <end position="123"/>
    </location>
</feature>
<dbReference type="PROSITE" id="PS50888">
    <property type="entry name" value="BHLH"/>
    <property type="match status" value="1"/>
</dbReference>
<dbReference type="CDD" id="cd11393">
    <property type="entry name" value="bHLH_AtbHLH_like"/>
    <property type="match status" value="1"/>
</dbReference>
<dbReference type="PANTHER" id="PTHR16223:SF249">
    <property type="entry name" value="TRANSCRIPTION FACTOR BHLH154"/>
    <property type="match status" value="1"/>
</dbReference>
<proteinExistence type="predicted"/>
<dbReference type="GO" id="GO:0046983">
    <property type="term" value="F:protein dimerization activity"/>
    <property type="evidence" value="ECO:0007669"/>
    <property type="project" value="InterPro"/>
</dbReference>
<sequence>MSGLETYFGAVKFLEALCRLIMVISCDESSRVLFCHGGIVCLSEEGIDVRKMMEHKRSICSVDQSNYNSIASKKQKPDLSITTKDRKEKIGERIVALQQLVSPYGKTDTSSVLKEAMEYIGFLHKQVKLLSAPYLETTPAIQMQDTESCSLRSRGLCLVPVSFTTGVAEGNGADIWAPIKTTSPGSEKDVSQIQ</sequence>
<dbReference type="SUPFAM" id="SSF47459">
    <property type="entry name" value="HLH, helix-loop-helix DNA-binding domain"/>
    <property type="match status" value="1"/>
</dbReference>
<keyword evidence="4" id="KW-0804">Transcription</keyword>
<dbReference type="AlphaFoldDB" id="A0A9D4VQF1"/>
<dbReference type="Gramene" id="Psat07G0311400-T1">
    <property type="protein sequence ID" value="KAI5386845.1"/>
    <property type="gene ID" value="KIW84_073114"/>
</dbReference>
<dbReference type="Gene3D" id="4.10.280.10">
    <property type="entry name" value="Helix-loop-helix DNA-binding domain"/>
    <property type="match status" value="1"/>
</dbReference>